<evidence type="ECO:0000313" key="2">
    <source>
        <dbReference type="Proteomes" id="UP001491552"/>
    </source>
</evidence>
<dbReference type="InterPro" id="IPR043129">
    <property type="entry name" value="ATPase_NBD"/>
</dbReference>
<dbReference type="Gene3D" id="3.30.420.40">
    <property type="match status" value="2"/>
</dbReference>
<protein>
    <submittedName>
        <fullName evidence="1">ROK family protein</fullName>
    </submittedName>
</protein>
<reference evidence="1 2" key="1">
    <citation type="submission" date="2024-03" db="EMBL/GenBank/DDBJ databases">
        <title>Human intestinal bacterial collection.</title>
        <authorList>
            <person name="Pauvert C."/>
            <person name="Hitch T.C.A."/>
            <person name="Clavel T."/>
        </authorList>
    </citation>
    <scope>NUCLEOTIDE SEQUENCE [LARGE SCALE GENOMIC DNA]</scope>
    <source>
        <strain evidence="1 2">CLA-AA-H192</strain>
    </source>
</reference>
<dbReference type="RefSeq" id="WP_349137000.1">
    <property type="nucleotide sequence ID" value="NZ_JBBMFF010000271.1"/>
</dbReference>
<dbReference type="EMBL" id="JBBMFF010000271">
    <property type="protein sequence ID" value="MEQ2512371.1"/>
    <property type="molecule type" value="Genomic_DNA"/>
</dbReference>
<accession>A0ABV1GAG1</accession>
<dbReference type="SUPFAM" id="SSF53067">
    <property type="entry name" value="Actin-like ATPase domain"/>
    <property type="match status" value="1"/>
</dbReference>
<dbReference type="Proteomes" id="UP001491552">
    <property type="component" value="Unassembled WGS sequence"/>
</dbReference>
<name>A0ABV1GAG1_9FIRM</name>
<gene>
    <name evidence="1" type="ORF">WMO66_14165</name>
</gene>
<sequence length="462" mass="50824">MQYLGVEYSVKHMPELDPDFIPFGVWLEAYARGAEKPLTIALERDQGKISVRETKIHGTPEMAEADYRYVERYVKFLLWSIGGFRIWICGDSALAQRLQRAYTLSGERAFDVQFMQDVYEVPFEVIDCTPEQLPQANESSVAIGGHMEGCRIGFDAGGSDRKVSAVIDGKTVYSEEVVWHPKTEPDPQYHFNGIVEAFRTAASKMPRVDGIGVSSAGVFIGNSPMVSALFLKVPREKRELVKTIYDRAAREIGDVPIVVANDGDVTALAGAMGLECGSVMGMAMGTSEAVGYVDAEGKVLGWLNELAFAPVDLFEDAMADEWSTDIGVGCKYFSQDAVIKLAPRAGIELDSALTPAEKLKVVQNLMEKGDSRARRIFASIGAYLAHTLKLYCRFYDVHHMIVLGRVMSGLGGSVILETCLSILNEEYPELAQKVRVMLPDEKTRRVGQSVAAASLPELRKNA</sequence>
<evidence type="ECO:0000313" key="1">
    <source>
        <dbReference type="EMBL" id="MEQ2512371.1"/>
    </source>
</evidence>
<keyword evidence="2" id="KW-1185">Reference proteome</keyword>
<organism evidence="1 2">
    <name type="scientific">Faecousia intestinalis</name>
    <dbReference type="NCBI Taxonomy" id="3133167"/>
    <lineage>
        <taxon>Bacteria</taxon>
        <taxon>Bacillati</taxon>
        <taxon>Bacillota</taxon>
        <taxon>Clostridia</taxon>
        <taxon>Eubacteriales</taxon>
        <taxon>Oscillospiraceae</taxon>
        <taxon>Faecousia</taxon>
    </lineage>
</organism>
<proteinExistence type="predicted"/>
<comment type="caution">
    <text evidence="1">The sequence shown here is derived from an EMBL/GenBank/DDBJ whole genome shotgun (WGS) entry which is preliminary data.</text>
</comment>